<name>A0A9D4UG85_ADICA</name>
<keyword evidence="1" id="KW-0472">Membrane</keyword>
<dbReference type="Proteomes" id="UP000886520">
    <property type="component" value="Chromosome 17"/>
</dbReference>
<evidence type="ECO:0000313" key="2">
    <source>
        <dbReference type="EMBL" id="KAI5067325.1"/>
    </source>
</evidence>
<keyword evidence="1" id="KW-0812">Transmembrane</keyword>
<evidence type="ECO:0000313" key="3">
    <source>
        <dbReference type="Proteomes" id="UP000886520"/>
    </source>
</evidence>
<sequence>MGCERSRLSSFSCGAYIYPFLVYCELLQGIIKLINLVMWSNNNALSSLRGGGIKIFPEVEKGGFGYGSILPTINDSSACSFEGNFSWDCIPWTTINLSVFAALESE</sequence>
<protein>
    <submittedName>
        <fullName evidence="2">Uncharacterized protein</fullName>
    </submittedName>
</protein>
<gene>
    <name evidence="2" type="ORF">GOP47_0017853</name>
</gene>
<organism evidence="2 3">
    <name type="scientific">Adiantum capillus-veneris</name>
    <name type="common">Maidenhair fern</name>
    <dbReference type="NCBI Taxonomy" id="13818"/>
    <lineage>
        <taxon>Eukaryota</taxon>
        <taxon>Viridiplantae</taxon>
        <taxon>Streptophyta</taxon>
        <taxon>Embryophyta</taxon>
        <taxon>Tracheophyta</taxon>
        <taxon>Polypodiopsida</taxon>
        <taxon>Polypodiidae</taxon>
        <taxon>Polypodiales</taxon>
        <taxon>Pteridineae</taxon>
        <taxon>Pteridaceae</taxon>
        <taxon>Vittarioideae</taxon>
        <taxon>Adiantum</taxon>
    </lineage>
</organism>
<keyword evidence="3" id="KW-1185">Reference proteome</keyword>
<reference evidence="2" key="1">
    <citation type="submission" date="2021-01" db="EMBL/GenBank/DDBJ databases">
        <title>Adiantum capillus-veneris genome.</title>
        <authorList>
            <person name="Fang Y."/>
            <person name="Liao Q."/>
        </authorList>
    </citation>
    <scope>NUCLEOTIDE SEQUENCE</scope>
    <source>
        <strain evidence="2">H3</strain>
        <tissue evidence="2">Leaf</tissue>
    </source>
</reference>
<dbReference type="EMBL" id="JABFUD020000017">
    <property type="protein sequence ID" value="KAI5067325.1"/>
    <property type="molecule type" value="Genomic_DNA"/>
</dbReference>
<evidence type="ECO:0000256" key="1">
    <source>
        <dbReference type="SAM" id="Phobius"/>
    </source>
</evidence>
<keyword evidence="1" id="KW-1133">Transmembrane helix</keyword>
<feature type="transmembrane region" description="Helical" evidence="1">
    <location>
        <begin position="16"/>
        <end position="39"/>
    </location>
</feature>
<accession>A0A9D4UG85</accession>
<proteinExistence type="predicted"/>
<dbReference type="AlphaFoldDB" id="A0A9D4UG85"/>
<comment type="caution">
    <text evidence="2">The sequence shown here is derived from an EMBL/GenBank/DDBJ whole genome shotgun (WGS) entry which is preliminary data.</text>
</comment>